<dbReference type="AlphaFoldDB" id="A0A7C5KBK9"/>
<evidence type="ECO:0000256" key="5">
    <source>
        <dbReference type="ARBA" id="ARBA00022692"/>
    </source>
</evidence>
<dbReference type="PANTHER" id="PTHR30294:SF29">
    <property type="entry name" value="MULTIDRUG ABC TRANSPORTER PERMEASE YBHS-RELATED"/>
    <property type="match status" value="1"/>
</dbReference>
<evidence type="ECO:0000256" key="7">
    <source>
        <dbReference type="ARBA" id="ARBA00023136"/>
    </source>
</evidence>
<feature type="transmembrane region" description="Helical" evidence="8">
    <location>
        <begin position="295"/>
        <end position="315"/>
    </location>
</feature>
<sequence length="378" mass="42599">MRASLKRIWAVFAKEFIQFFRDRVTFTTAIAIPLIQLILYGYAINTDVKHQSTVVFDQSRSTMSRDILYKFQSSQYFDIKKFVNSSNAVGEAIDDGQAKVGIIIPPKLESNILGNEPSQILVIIDASDPMSSSSALSASQMIGLIENQEILTKKLQQNGIILPNKNPFEVDVRAWYNPDLLSTYFLVPGLIAVLISLSTLVLTAMAIVREKERGTYEQLIITPLRPIELTIGKVMPYAIIGYTQMTLVIVAAVALFNLHIKGNILLLYIFALPFILANLSLGYIISTLAKNQQQALQMSFFLMVPIFLLSGFMFPREAMPGIIYYLSYIAPATFFLVIVRGIILKGLGFFELWRWEMGLILYIIIALNISRFLLKRKS</sequence>
<dbReference type="GO" id="GO:0005886">
    <property type="term" value="C:plasma membrane"/>
    <property type="evidence" value="ECO:0007669"/>
    <property type="project" value="UniProtKB-SubCell"/>
</dbReference>
<name>A0A7C5KBK9_9BACT</name>
<evidence type="ECO:0000256" key="1">
    <source>
        <dbReference type="ARBA" id="ARBA00004651"/>
    </source>
</evidence>
<comment type="similarity">
    <text evidence="2">Belongs to the ABC-2 integral membrane protein family.</text>
</comment>
<evidence type="ECO:0000256" key="6">
    <source>
        <dbReference type="ARBA" id="ARBA00022989"/>
    </source>
</evidence>
<evidence type="ECO:0000256" key="4">
    <source>
        <dbReference type="ARBA" id="ARBA00022475"/>
    </source>
</evidence>
<feature type="transmembrane region" description="Helical" evidence="8">
    <location>
        <begin position="183"/>
        <end position="208"/>
    </location>
</feature>
<evidence type="ECO:0000256" key="8">
    <source>
        <dbReference type="SAM" id="Phobius"/>
    </source>
</evidence>
<organism evidence="10">
    <name type="scientific">Thermodesulfobium narugense</name>
    <dbReference type="NCBI Taxonomy" id="184064"/>
    <lineage>
        <taxon>Bacteria</taxon>
        <taxon>Pseudomonadati</taxon>
        <taxon>Thermodesulfobiota</taxon>
        <taxon>Thermodesulfobiia</taxon>
        <taxon>Thermodesulfobiales</taxon>
        <taxon>Thermodesulfobiaceae</taxon>
        <taxon>Thermodesulfobium</taxon>
    </lineage>
</organism>
<keyword evidence="6 8" id="KW-1133">Transmembrane helix</keyword>
<dbReference type="PROSITE" id="PS51012">
    <property type="entry name" value="ABC_TM2"/>
    <property type="match status" value="1"/>
</dbReference>
<proteinExistence type="inferred from homology"/>
<comment type="caution">
    <text evidence="10">The sequence shown here is derived from an EMBL/GenBank/DDBJ whole genome shotgun (WGS) entry which is preliminary data.</text>
</comment>
<comment type="subcellular location">
    <subcellularLocation>
        <location evidence="1">Cell membrane</location>
        <topology evidence="1">Multi-pass membrane protein</topology>
    </subcellularLocation>
</comment>
<dbReference type="InterPro" id="IPR047817">
    <property type="entry name" value="ABC2_TM_bact-type"/>
</dbReference>
<accession>A0A7C5KBK9</accession>
<feature type="domain" description="ABC transmembrane type-2" evidence="9">
    <location>
        <begin position="148"/>
        <end position="377"/>
    </location>
</feature>
<protein>
    <submittedName>
        <fullName evidence="10">ABC transporter permease</fullName>
    </submittedName>
</protein>
<keyword evidence="7 8" id="KW-0472">Membrane</keyword>
<feature type="transmembrane region" description="Helical" evidence="8">
    <location>
        <begin position="355"/>
        <end position="374"/>
    </location>
</feature>
<feature type="transmembrane region" description="Helical" evidence="8">
    <location>
        <begin position="234"/>
        <end position="258"/>
    </location>
</feature>
<evidence type="ECO:0000256" key="2">
    <source>
        <dbReference type="ARBA" id="ARBA00007783"/>
    </source>
</evidence>
<dbReference type="InterPro" id="IPR013525">
    <property type="entry name" value="ABC2_TM"/>
</dbReference>
<dbReference type="PANTHER" id="PTHR30294">
    <property type="entry name" value="MEMBRANE COMPONENT OF ABC TRANSPORTER YHHJ-RELATED"/>
    <property type="match status" value="1"/>
</dbReference>
<dbReference type="GO" id="GO:0140359">
    <property type="term" value="F:ABC-type transporter activity"/>
    <property type="evidence" value="ECO:0007669"/>
    <property type="project" value="InterPro"/>
</dbReference>
<gene>
    <name evidence="10" type="ORF">ENL70_04840</name>
</gene>
<dbReference type="Gene3D" id="3.40.1710.10">
    <property type="entry name" value="abc type-2 transporter like domain"/>
    <property type="match status" value="1"/>
</dbReference>
<evidence type="ECO:0000313" key="10">
    <source>
        <dbReference type="EMBL" id="HHI65856.1"/>
    </source>
</evidence>
<evidence type="ECO:0000259" key="9">
    <source>
        <dbReference type="PROSITE" id="PS51012"/>
    </source>
</evidence>
<feature type="transmembrane region" description="Helical" evidence="8">
    <location>
        <begin position="322"/>
        <end position="343"/>
    </location>
</feature>
<evidence type="ECO:0000256" key="3">
    <source>
        <dbReference type="ARBA" id="ARBA00022448"/>
    </source>
</evidence>
<dbReference type="Pfam" id="PF12698">
    <property type="entry name" value="ABC2_membrane_3"/>
    <property type="match status" value="1"/>
</dbReference>
<feature type="transmembrane region" description="Helical" evidence="8">
    <location>
        <begin position="265"/>
        <end position="289"/>
    </location>
</feature>
<dbReference type="InterPro" id="IPR051449">
    <property type="entry name" value="ABC-2_transporter_component"/>
</dbReference>
<dbReference type="EMBL" id="DRUY01000160">
    <property type="protein sequence ID" value="HHI65856.1"/>
    <property type="molecule type" value="Genomic_DNA"/>
</dbReference>
<keyword evidence="5 8" id="KW-0812">Transmembrane</keyword>
<reference evidence="10" key="1">
    <citation type="journal article" date="2020" name="mSystems">
        <title>Genome- and Community-Level Interaction Insights into Carbon Utilization and Element Cycling Functions of Hydrothermarchaeota in Hydrothermal Sediment.</title>
        <authorList>
            <person name="Zhou Z."/>
            <person name="Liu Y."/>
            <person name="Xu W."/>
            <person name="Pan J."/>
            <person name="Luo Z.H."/>
            <person name="Li M."/>
        </authorList>
    </citation>
    <scope>NUCLEOTIDE SEQUENCE [LARGE SCALE GENOMIC DNA]</scope>
    <source>
        <strain evidence="10">SpSt-1019</strain>
    </source>
</reference>
<keyword evidence="3" id="KW-0813">Transport</keyword>
<keyword evidence="4" id="KW-1003">Cell membrane</keyword>